<keyword evidence="1" id="KW-0805">Transcription regulation</keyword>
<reference evidence="6 7" key="1">
    <citation type="submission" date="2018-08" db="EMBL/GenBank/DDBJ databases">
        <title>A genome reference for cultivated species of the human gut microbiota.</title>
        <authorList>
            <person name="Zou Y."/>
            <person name="Xue W."/>
            <person name="Luo G."/>
        </authorList>
    </citation>
    <scope>NUCLEOTIDE SEQUENCE [LARGE SCALE GENOMIC DNA]</scope>
    <source>
        <strain evidence="6 7">AF24-29</strain>
    </source>
</reference>
<protein>
    <submittedName>
        <fullName evidence="6">TetR/AcrR family transcriptional regulator</fullName>
    </submittedName>
</protein>
<evidence type="ECO:0000259" key="5">
    <source>
        <dbReference type="PROSITE" id="PS50977"/>
    </source>
</evidence>
<dbReference type="PRINTS" id="PR00455">
    <property type="entry name" value="HTHTETR"/>
</dbReference>
<dbReference type="SUPFAM" id="SSF46689">
    <property type="entry name" value="Homeodomain-like"/>
    <property type="match status" value="1"/>
</dbReference>
<dbReference type="AlphaFoldDB" id="A0A412G6M6"/>
<organism evidence="6 7">
    <name type="scientific">Holdemania filiformis</name>
    <dbReference type="NCBI Taxonomy" id="61171"/>
    <lineage>
        <taxon>Bacteria</taxon>
        <taxon>Bacillati</taxon>
        <taxon>Bacillota</taxon>
        <taxon>Erysipelotrichia</taxon>
        <taxon>Erysipelotrichales</taxon>
        <taxon>Erysipelotrichaceae</taxon>
        <taxon>Holdemania</taxon>
    </lineage>
</organism>
<sequence length="210" mass="23772">MARNKHPEQTFEKIVVTAARLFVEKGYEQTSVQDILDATGLSKGGLYHHFKSKEQILDAVMQRRIQYVNKRFQELIRNTPGKNAKEKLKKILGQLAADAETHALDQALASQLDPHFVVNGIQTCVDQDAPIVAGLIREGNHDGSLHVQQPELCAEVFLMLLNYWANPVLFHRNSEETKVRLRYLQSVMIQLGLDLIDDSLIADLIQAYVQ</sequence>
<comment type="caution">
    <text evidence="6">The sequence shown here is derived from an EMBL/GenBank/DDBJ whole genome shotgun (WGS) entry which is preliminary data.</text>
</comment>
<keyword evidence="3" id="KW-0804">Transcription</keyword>
<evidence type="ECO:0000256" key="3">
    <source>
        <dbReference type="ARBA" id="ARBA00023163"/>
    </source>
</evidence>
<dbReference type="PROSITE" id="PS01081">
    <property type="entry name" value="HTH_TETR_1"/>
    <property type="match status" value="1"/>
</dbReference>
<dbReference type="RefSeq" id="WP_117892687.1">
    <property type="nucleotide sequence ID" value="NZ_CABJCV010000001.1"/>
</dbReference>
<dbReference type="Proteomes" id="UP000284178">
    <property type="component" value="Unassembled WGS sequence"/>
</dbReference>
<evidence type="ECO:0000256" key="1">
    <source>
        <dbReference type="ARBA" id="ARBA00023015"/>
    </source>
</evidence>
<dbReference type="EMBL" id="QRUP01000001">
    <property type="protein sequence ID" value="RGR76941.1"/>
    <property type="molecule type" value="Genomic_DNA"/>
</dbReference>
<feature type="DNA-binding region" description="H-T-H motif" evidence="4">
    <location>
        <begin position="31"/>
        <end position="50"/>
    </location>
</feature>
<dbReference type="PANTHER" id="PTHR47506:SF1">
    <property type="entry name" value="HTH-TYPE TRANSCRIPTIONAL REGULATOR YJDC"/>
    <property type="match status" value="1"/>
</dbReference>
<dbReference type="GeneID" id="83014025"/>
<accession>A0A412G6M6</accession>
<dbReference type="InterPro" id="IPR001647">
    <property type="entry name" value="HTH_TetR"/>
</dbReference>
<name>A0A412G6M6_9FIRM</name>
<dbReference type="Gene3D" id="1.10.357.10">
    <property type="entry name" value="Tetracycline Repressor, domain 2"/>
    <property type="match status" value="1"/>
</dbReference>
<evidence type="ECO:0000313" key="6">
    <source>
        <dbReference type="EMBL" id="RGR76941.1"/>
    </source>
</evidence>
<evidence type="ECO:0000256" key="4">
    <source>
        <dbReference type="PROSITE-ProRule" id="PRU00335"/>
    </source>
</evidence>
<gene>
    <name evidence="6" type="ORF">DWY25_01205</name>
</gene>
<keyword evidence="2 4" id="KW-0238">DNA-binding</keyword>
<evidence type="ECO:0000256" key="2">
    <source>
        <dbReference type="ARBA" id="ARBA00023125"/>
    </source>
</evidence>
<dbReference type="InterPro" id="IPR009057">
    <property type="entry name" value="Homeodomain-like_sf"/>
</dbReference>
<dbReference type="PANTHER" id="PTHR47506">
    <property type="entry name" value="TRANSCRIPTIONAL REGULATORY PROTEIN"/>
    <property type="match status" value="1"/>
</dbReference>
<feature type="domain" description="HTH tetR-type" evidence="5">
    <location>
        <begin position="8"/>
        <end position="68"/>
    </location>
</feature>
<proteinExistence type="predicted"/>
<dbReference type="GO" id="GO:0003677">
    <property type="term" value="F:DNA binding"/>
    <property type="evidence" value="ECO:0007669"/>
    <property type="project" value="UniProtKB-UniRule"/>
</dbReference>
<dbReference type="InterPro" id="IPR023772">
    <property type="entry name" value="DNA-bd_HTH_TetR-type_CS"/>
</dbReference>
<dbReference type="Pfam" id="PF00440">
    <property type="entry name" value="TetR_N"/>
    <property type="match status" value="1"/>
</dbReference>
<keyword evidence="7" id="KW-1185">Reference proteome</keyword>
<evidence type="ECO:0000313" key="7">
    <source>
        <dbReference type="Proteomes" id="UP000284178"/>
    </source>
</evidence>
<dbReference type="PROSITE" id="PS50977">
    <property type="entry name" value="HTH_TETR_2"/>
    <property type="match status" value="1"/>
</dbReference>